<dbReference type="GO" id="GO:0008017">
    <property type="term" value="F:microtubule binding"/>
    <property type="evidence" value="ECO:0007669"/>
    <property type="project" value="InterPro"/>
</dbReference>
<keyword evidence="3" id="KW-1185">Reference proteome</keyword>
<dbReference type="Pfam" id="PF00225">
    <property type="entry name" value="Kinesin"/>
    <property type="match status" value="1"/>
</dbReference>
<feature type="domain" description="Kinesin motor" evidence="1">
    <location>
        <begin position="102"/>
        <end position="160"/>
    </location>
</feature>
<proteinExistence type="predicted"/>
<dbReference type="Gene3D" id="3.40.850.10">
    <property type="entry name" value="Kinesin motor domain"/>
    <property type="match status" value="1"/>
</dbReference>
<evidence type="ECO:0000313" key="2">
    <source>
        <dbReference type="EMBL" id="ETO17027.1"/>
    </source>
</evidence>
<name>X6MUA5_RETFI</name>
<sequence length="169" mass="19878">MFNATKVNVKSSATSQNAKWHRPSLSFGTQESKVIVVVRVRPLVSPKFAPNLKTRLLLLFMKLIVEYILEREIQKFSNNQTIYFRFKQLEIFESGPKSIVEKSVIFQSIQYIYEHISADKDKKKYELSLTFLEIYNEGLKDLLQLDNVAPKQLKIRQSSQFTQWTIYKH</sequence>
<gene>
    <name evidence="2" type="ORF">RFI_20310</name>
</gene>
<dbReference type="GO" id="GO:0003777">
    <property type="term" value="F:microtubule motor activity"/>
    <property type="evidence" value="ECO:0007669"/>
    <property type="project" value="InterPro"/>
</dbReference>
<dbReference type="OrthoDB" id="3176171at2759"/>
<evidence type="ECO:0000259" key="1">
    <source>
        <dbReference type="Pfam" id="PF00225"/>
    </source>
</evidence>
<dbReference type="InterPro" id="IPR001752">
    <property type="entry name" value="Kinesin_motor_dom"/>
</dbReference>
<dbReference type="GO" id="GO:0007018">
    <property type="term" value="P:microtubule-based movement"/>
    <property type="evidence" value="ECO:0007669"/>
    <property type="project" value="InterPro"/>
</dbReference>
<accession>X6MUA5</accession>
<dbReference type="AlphaFoldDB" id="X6MUA5"/>
<dbReference type="GO" id="GO:0005524">
    <property type="term" value="F:ATP binding"/>
    <property type="evidence" value="ECO:0007669"/>
    <property type="project" value="InterPro"/>
</dbReference>
<dbReference type="InterPro" id="IPR036961">
    <property type="entry name" value="Kinesin_motor_dom_sf"/>
</dbReference>
<reference evidence="2 3" key="1">
    <citation type="journal article" date="2013" name="Curr. Biol.">
        <title>The Genome of the Foraminiferan Reticulomyxa filosa.</title>
        <authorList>
            <person name="Glockner G."/>
            <person name="Hulsmann N."/>
            <person name="Schleicher M."/>
            <person name="Noegel A.A."/>
            <person name="Eichinger L."/>
            <person name="Gallinger C."/>
            <person name="Pawlowski J."/>
            <person name="Sierra R."/>
            <person name="Euteneuer U."/>
            <person name="Pillet L."/>
            <person name="Moustafa A."/>
            <person name="Platzer M."/>
            <person name="Groth M."/>
            <person name="Szafranski K."/>
            <person name="Schliwa M."/>
        </authorList>
    </citation>
    <scope>NUCLEOTIDE SEQUENCE [LARGE SCALE GENOMIC DNA]</scope>
</reference>
<dbReference type="SUPFAM" id="SSF52540">
    <property type="entry name" value="P-loop containing nucleoside triphosphate hydrolases"/>
    <property type="match status" value="1"/>
</dbReference>
<organism evidence="2 3">
    <name type="scientific">Reticulomyxa filosa</name>
    <dbReference type="NCBI Taxonomy" id="46433"/>
    <lineage>
        <taxon>Eukaryota</taxon>
        <taxon>Sar</taxon>
        <taxon>Rhizaria</taxon>
        <taxon>Retaria</taxon>
        <taxon>Foraminifera</taxon>
        <taxon>Monothalamids</taxon>
        <taxon>Reticulomyxidae</taxon>
        <taxon>Reticulomyxa</taxon>
    </lineage>
</organism>
<comment type="caution">
    <text evidence="2">The sequence shown here is derived from an EMBL/GenBank/DDBJ whole genome shotgun (WGS) entry which is preliminary data.</text>
</comment>
<dbReference type="Proteomes" id="UP000023152">
    <property type="component" value="Unassembled WGS sequence"/>
</dbReference>
<dbReference type="InterPro" id="IPR027417">
    <property type="entry name" value="P-loop_NTPase"/>
</dbReference>
<dbReference type="EMBL" id="ASPP01017436">
    <property type="protein sequence ID" value="ETO17027.1"/>
    <property type="molecule type" value="Genomic_DNA"/>
</dbReference>
<protein>
    <recommendedName>
        <fullName evidence="1">Kinesin motor domain-containing protein</fullName>
    </recommendedName>
</protein>
<evidence type="ECO:0000313" key="3">
    <source>
        <dbReference type="Proteomes" id="UP000023152"/>
    </source>
</evidence>